<gene>
    <name evidence="3" type="ORF">GCM10011489_21350</name>
</gene>
<evidence type="ECO:0000313" key="4">
    <source>
        <dbReference type="Proteomes" id="UP000621454"/>
    </source>
</evidence>
<reference evidence="3" key="1">
    <citation type="journal article" date="2014" name="Int. J. Syst. Evol. Microbiol.">
        <title>Complete genome sequence of Corynebacterium casei LMG S-19264T (=DSM 44701T), isolated from a smear-ripened cheese.</title>
        <authorList>
            <consortium name="US DOE Joint Genome Institute (JGI-PGF)"/>
            <person name="Walter F."/>
            <person name="Albersmeier A."/>
            <person name="Kalinowski J."/>
            <person name="Ruckert C."/>
        </authorList>
    </citation>
    <scope>NUCLEOTIDE SEQUENCE</scope>
    <source>
        <strain evidence="3">CGMCC 1.12827</strain>
    </source>
</reference>
<dbReference type="InterPro" id="IPR002937">
    <property type="entry name" value="Amino_oxidase"/>
</dbReference>
<comment type="caution">
    <text evidence="3">The sequence shown here is derived from an EMBL/GenBank/DDBJ whole genome shotgun (WGS) entry which is preliminary data.</text>
</comment>
<proteinExistence type="predicted"/>
<dbReference type="SUPFAM" id="SSF51905">
    <property type="entry name" value="FAD/NAD(P)-binding domain"/>
    <property type="match status" value="1"/>
</dbReference>
<keyword evidence="4" id="KW-1185">Reference proteome</keyword>
<evidence type="ECO:0000256" key="1">
    <source>
        <dbReference type="SAM" id="MobiDB-lite"/>
    </source>
</evidence>
<dbReference type="Pfam" id="PF01593">
    <property type="entry name" value="Amino_oxidase"/>
    <property type="match status" value="1"/>
</dbReference>
<dbReference type="EMBL" id="BMGC01000013">
    <property type="protein sequence ID" value="GGB32973.1"/>
    <property type="molecule type" value="Genomic_DNA"/>
</dbReference>
<protein>
    <recommendedName>
        <fullName evidence="2">Amine oxidase domain-containing protein</fullName>
    </recommendedName>
</protein>
<feature type="domain" description="Amine oxidase" evidence="2">
    <location>
        <begin position="76"/>
        <end position="396"/>
    </location>
</feature>
<evidence type="ECO:0000313" key="3">
    <source>
        <dbReference type="EMBL" id="GGB32973.1"/>
    </source>
</evidence>
<accession>A0A916T5T9</accession>
<dbReference type="PANTHER" id="PTHR42923:SF17">
    <property type="entry name" value="AMINE OXIDASE DOMAIN-CONTAINING PROTEIN"/>
    <property type="match status" value="1"/>
</dbReference>
<dbReference type="Proteomes" id="UP000621454">
    <property type="component" value="Unassembled WGS sequence"/>
</dbReference>
<sequence>MTDHAEIAGSATAQRVTRVGEPSQETAGPHDPPDHPVRDHPVRDHRASESTVGGPAVAMTSVGSSAQRVAVIGSGVSGLVAAHLLRDVTDVTLYEADDRLGGHAHTHQVVDPDGTELSIDTGFIVHNDRAYPILTRLFAELGVRRYATEMSMSIVDAESGVSYVGGRGLGGVFAQPHRSVDPRFLSMLLEIKRFHICARRELAAGHAGSEVAGRSLARFLDELDFSARFRRQFMIPLVSCVWSSGGDRALDYPARYLFEFLDNHGMLSVGGSPQWYTVEGGSGRYVGLIAAKIDTIRTSTPVRSIVRAHDHVDVVDASGHTDTFDRVVVATHPDQALAMLADATPRERDVLSSIEYSDNEVVLHTDSSLLPRSRRARGAWNLEVGTEGAPRVTYWMNRLQGLRGTRDYLVSLNSADRVDPSTVIAQMNYSHPLYSTRSVAAQRQLDSLATDRFVLAGAYHGWGFHEDGARSGVAAATRFGAQW</sequence>
<dbReference type="InterPro" id="IPR036188">
    <property type="entry name" value="FAD/NAD-bd_sf"/>
</dbReference>
<dbReference type="InterPro" id="IPR050464">
    <property type="entry name" value="Zeta_carotene_desat/Oxidored"/>
</dbReference>
<organism evidence="3 4">
    <name type="scientific">Gordonia jinhuaensis</name>
    <dbReference type="NCBI Taxonomy" id="1517702"/>
    <lineage>
        <taxon>Bacteria</taxon>
        <taxon>Bacillati</taxon>
        <taxon>Actinomycetota</taxon>
        <taxon>Actinomycetes</taxon>
        <taxon>Mycobacteriales</taxon>
        <taxon>Gordoniaceae</taxon>
        <taxon>Gordonia</taxon>
    </lineage>
</organism>
<dbReference type="GO" id="GO:0016491">
    <property type="term" value="F:oxidoreductase activity"/>
    <property type="evidence" value="ECO:0007669"/>
    <property type="project" value="InterPro"/>
</dbReference>
<feature type="region of interest" description="Disordered" evidence="1">
    <location>
        <begin position="1"/>
        <end position="57"/>
    </location>
</feature>
<name>A0A916T5T9_9ACTN</name>
<reference evidence="3" key="2">
    <citation type="submission" date="2020-09" db="EMBL/GenBank/DDBJ databases">
        <authorList>
            <person name="Sun Q."/>
            <person name="Zhou Y."/>
        </authorList>
    </citation>
    <scope>NUCLEOTIDE SEQUENCE</scope>
    <source>
        <strain evidence="3">CGMCC 1.12827</strain>
    </source>
</reference>
<dbReference type="PANTHER" id="PTHR42923">
    <property type="entry name" value="PROTOPORPHYRINOGEN OXIDASE"/>
    <property type="match status" value="1"/>
</dbReference>
<feature type="compositionally biased region" description="Basic and acidic residues" evidence="1">
    <location>
        <begin position="31"/>
        <end position="48"/>
    </location>
</feature>
<dbReference type="Gene3D" id="3.50.50.60">
    <property type="entry name" value="FAD/NAD(P)-binding domain"/>
    <property type="match status" value="1"/>
</dbReference>
<evidence type="ECO:0000259" key="2">
    <source>
        <dbReference type="Pfam" id="PF01593"/>
    </source>
</evidence>
<dbReference type="AlphaFoldDB" id="A0A916T5T9"/>